<dbReference type="SMART" id="SM01110">
    <property type="entry name" value="Cutinase"/>
    <property type="match status" value="1"/>
</dbReference>
<evidence type="ECO:0000313" key="5">
    <source>
        <dbReference type="EMBL" id="BBX84262.1"/>
    </source>
</evidence>
<evidence type="ECO:0000256" key="3">
    <source>
        <dbReference type="ARBA" id="ARBA00022801"/>
    </source>
</evidence>
<dbReference type="SUPFAM" id="SSF53474">
    <property type="entry name" value="alpha/beta-Hydrolases"/>
    <property type="match status" value="1"/>
</dbReference>
<protein>
    <submittedName>
        <fullName evidence="5">Cutinase</fullName>
    </submittedName>
</protein>
<keyword evidence="4" id="KW-1015">Disulfide bond</keyword>
<dbReference type="InterPro" id="IPR000675">
    <property type="entry name" value="Cutinase/axe"/>
</dbReference>
<evidence type="ECO:0000256" key="1">
    <source>
        <dbReference type="ARBA" id="ARBA00007534"/>
    </source>
</evidence>
<dbReference type="Proteomes" id="UP000465609">
    <property type="component" value="Chromosome"/>
</dbReference>
<comment type="similarity">
    <text evidence="1">Belongs to the cutinase family.</text>
</comment>
<organism evidence="5 6">
    <name type="scientific">Mycolicibacterium aubagnense</name>
    <dbReference type="NCBI Taxonomy" id="319707"/>
    <lineage>
        <taxon>Bacteria</taxon>
        <taxon>Bacillati</taxon>
        <taxon>Actinomycetota</taxon>
        <taxon>Actinomycetes</taxon>
        <taxon>Mycobacteriales</taxon>
        <taxon>Mycobacteriaceae</taxon>
        <taxon>Mycolicibacterium</taxon>
    </lineage>
</organism>
<keyword evidence="2" id="KW-0719">Serine esterase</keyword>
<accession>A0ABN5YTF2</accession>
<keyword evidence="3" id="KW-0378">Hydrolase</keyword>
<reference evidence="5 6" key="1">
    <citation type="journal article" date="2019" name="Emerg. Microbes Infect.">
        <title>Comprehensive subspecies identification of 175 nontuberculous mycobacteria species based on 7547 genomic profiles.</title>
        <authorList>
            <person name="Matsumoto Y."/>
            <person name="Kinjo T."/>
            <person name="Motooka D."/>
            <person name="Nabeya D."/>
            <person name="Jung N."/>
            <person name="Uechi K."/>
            <person name="Horii T."/>
            <person name="Iida T."/>
            <person name="Fujita J."/>
            <person name="Nakamura S."/>
        </authorList>
    </citation>
    <scope>NUCLEOTIDE SEQUENCE [LARGE SCALE GENOMIC DNA]</scope>
    <source>
        <strain evidence="5 6">JCM 15296</strain>
    </source>
</reference>
<proteinExistence type="inferred from homology"/>
<dbReference type="Gene3D" id="3.40.50.1820">
    <property type="entry name" value="alpha/beta hydrolase"/>
    <property type="match status" value="1"/>
</dbReference>
<dbReference type="InterPro" id="IPR029058">
    <property type="entry name" value="AB_hydrolase_fold"/>
</dbReference>
<evidence type="ECO:0000313" key="6">
    <source>
        <dbReference type="Proteomes" id="UP000465609"/>
    </source>
</evidence>
<gene>
    <name evidence="5" type="primary">cut2_1</name>
    <name evidence="5" type="ORF">MAUB_21350</name>
</gene>
<sequence>MIISALRRAVAGTATTVIMAGITVLTPPSLGAVGTAAAANCPDIEVTFARGTSEDPGLGTVGGAFVNQLRKKVGGRSVGAYAVVYPASYDFLAAADGANDASAHIQWMADNCPGTRQVLGGYSQGAAVMDVIGAIPVPGVGFNNPLPPEAAGHVAAIAVFGNPSAKLGLPLTASPVWGGKVIDLCNPGDPICQTDGQSVPAHKTYAGGPTNDAANFVAGLL</sequence>
<dbReference type="Pfam" id="PF01083">
    <property type="entry name" value="Cutinase"/>
    <property type="match status" value="1"/>
</dbReference>
<evidence type="ECO:0000256" key="2">
    <source>
        <dbReference type="ARBA" id="ARBA00022487"/>
    </source>
</evidence>
<evidence type="ECO:0000256" key="4">
    <source>
        <dbReference type="ARBA" id="ARBA00023157"/>
    </source>
</evidence>
<name>A0ABN5YTF2_9MYCO</name>
<dbReference type="EMBL" id="AP022577">
    <property type="protein sequence ID" value="BBX84262.1"/>
    <property type="molecule type" value="Genomic_DNA"/>
</dbReference>
<keyword evidence="6" id="KW-1185">Reference proteome</keyword>
<dbReference type="PANTHER" id="PTHR33630">
    <property type="entry name" value="CUTINASE RV1984C-RELATED-RELATED"/>
    <property type="match status" value="1"/>
</dbReference>
<dbReference type="PANTHER" id="PTHR33630:SF9">
    <property type="entry name" value="CUTINASE 4"/>
    <property type="match status" value="1"/>
</dbReference>